<evidence type="ECO:0000313" key="2">
    <source>
        <dbReference type="Proteomes" id="UP001281147"/>
    </source>
</evidence>
<sequence>MHPPSTPCWTAVSREVFLDAAPLVLSKPLLYVYTGLKVGESFATTYDQLLEQTFPADYYWTRPIARAMVQNLAVTVRFPTFYNSLSMPERLSTYFADLKGFTGLRELRISCGPDCLPGDRDRFDTIVSLYRSKRLPLSPDLQDNSPILSRLYSMVKAVKEVIPDTCNVVWRFDGAGMPSVPAYIVKRKKVIKHLVSVNKTMQRLWDAMED</sequence>
<reference evidence="1" key="1">
    <citation type="submission" date="2023-07" db="EMBL/GenBank/DDBJ databases">
        <title>Black Yeasts Isolated from many extreme environments.</title>
        <authorList>
            <person name="Coleine C."/>
            <person name="Stajich J.E."/>
            <person name="Selbmann L."/>
        </authorList>
    </citation>
    <scope>NUCLEOTIDE SEQUENCE</scope>
    <source>
        <strain evidence="1">CCFEE 5714</strain>
    </source>
</reference>
<organism evidence="1 2">
    <name type="scientific">Vermiconidia calcicola</name>
    <dbReference type="NCBI Taxonomy" id="1690605"/>
    <lineage>
        <taxon>Eukaryota</taxon>
        <taxon>Fungi</taxon>
        <taxon>Dikarya</taxon>
        <taxon>Ascomycota</taxon>
        <taxon>Pezizomycotina</taxon>
        <taxon>Dothideomycetes</taxon>
        <taxon>Dothideomycetidae</taxon>
        <taxon>Mycosphaerellales</taxon>
        <taxon>Extremaceae</taxon>
        <taxon>Vermiconidia</taxon>
    </lineage>
</organism>
<proteinExistence type="predicted"/>
<evidence type="ECO:0000313" key="1">
    <source>
        <dbReference type="EMBL" id="KAK3703163.1"/>
    </source>
</evidence>
<dbReference type="EMBL" id="JAUTXU010000155">
    <property type="protein sequence ID" value="KAK3703163.1"/>
    <property type="molecule type" value="Genomic_DNA"/>
</dbReference>
<protein>
    <submittedName>
        <fullName evidence="1">Uncharacterized protein</fullName>
    </submittedName>
</protein>
<comment type="caution">
    <text evidence="1">The sequence shown here is derived from an EMBL/GenBank/DDBJ whole genome shotgun (WGS) entry which is preliminary data.</text>
</comment>
<keyword evidence="2" id="KW-1185">Reference proteome</keyword>
<name>A0ACC3MT44_9PEZI</name>
<dbReference type="Proteomes" id="UP001281147">
    <property type="component" value="Unassembled WGS sequence"/>
</dbReference>
<gene>
    <name evidence="1" type="ORF">LTR37_014640</name>
</gene>
<accession>A0ACC3MT44</accession>